<dbReference type="PROSITE" id="PS52016">
    <property type="entry name" value="TONB_DEPENDENT_REC_3"/>
    <property type="match status" value="1"/>
</dbReference>
<evidence type="ECO:0000256" key="7">
    <source>
        <dbReference type="PROSITE-ProRule" id="PRU01360"/>
    </source>
</evidence>
<dbReference type="InterPro" id="IPR039426">
    <property type="entry name" value="TonB-dep_rcpt-like"/>
</dbReference>
<dbReference type="FunFam" id="2.170.130.10:FF:000008">
    <property type="entry name" value="SusC/RagA family TonB-linked outer membrane protein"/>
    <property type="match status" value="1"/>
</dbReference>
<keyword evidence="4 7" id="KW-0812">Transmembrane</keyword>
<dbReference type="EMBL" id="FNCG01000010">
    <property type="protein sequence ID" value="SDH54914.1"/>
    <property type="molecule type" value="Genomic_DNA"/>
</dbReference>
<keyword evidence="5 7" id="KW-0472">Membrane</keyword>
<dbReference type="GO" id="GO:0009279">
    <property type="term" value="C:cell outer membrane"/>
    <property type="evidence" value="ECO:0007669"/>
    <property type="project" value="UniProtKB-SubCell"/>
</dbReference>
<dbReference type="Proteomes" id="UP000199705">
    <property type="component" value="Unassembled WGS sequence"/>
</dbReference>
<evidence type="ECO:0000259" key="8">
    <source>
        <dbReference type="Pfam" id="PF07715"/>
    </source>
</evidence>
<evidence type="ECO:0000256" key="2">
    <source>
        <dbReference type="ARBA" id="ARBA00022448"/>
    </source>
</evidence>
<accession>A0A1G8DBI5</accession>
<evidence type="ECO:0000256" key="1">
    <source>
        <dbReference type="ARBA" id="ARBA00004571"/>
    </source>
</evidence>
<dbReference type="SUPFAM" id="SSF56935">
    <property type="entry name" value="Porins"/>
    <property type="match status" value="1"/>
</dbReference>
<reference evidence="10" key="1">
    <citation type="submission" date="2016-10" db="EMBL/GenBank/DDBJ databases">
        <authorList>
            <person name="Varghese N."/>
            <person name="Submissions S."/>
        </authorList>
    </citation>
    <scope>NUCLEOTIDE SEQUENCE [LARGE SCALE GENOMIC DNA]</scope>
    <source>
        <strain evidence="10">Gh-67</strain>
    </source>
</reference>
<dbReference type="Gene3D" id="2.60.40.1120">
    <property type="entry name" value="Carboxypeptidase-like, regulatory domain"/>
    <property type="match status" value="1"/>
</dbReference>
<protein>
    <submittedName>
        <fullName evidence="9">TonB-linked outer membrane protein, SusC/RagA family</fullName>
    </submittedName>
</protein>
<dbReference type="Gene3D" id="2.40.170.20">
    <property type="entry name" value="TonB-dependent receptor, beta-barrel domain"/>
    <property type="match status" value="1"/>
</dbReference>
<proteinExistence type="inferred from homology"/>
<keyword evidence="2 7" id="KW-0813">Transport</keyword>
<keyword evidence="10" id="KW-1185">Reference proteome</keyword>
<dbReference type="InterPro" id="IPR037066">
    <property type="entry name" value="Plug_dom_sf"/>
</dbReference>
<dbReference type="Pfam" id="PF13715">
    <property type="entry name" value="CarbopepD_reg_2"/>
    <property type="match status" value="1"/>
</dbReference>
<dbReference type="NCBIfam" id="TIGR04057">
    <property type="entry name" value="SusC_RagA_signa"/>
    <property type="match status" value="1"/>
</dbReference>
<dbReference type="SUPFAM" id="SSF49464">
    <property type="entry name" value="Carboxypeptidase regulatory domain-like"/>
    <property type="match status" value="1"/>
</dbReference>
<dbReference type="Gene3D" id="3.55.50.30">
    <property type="match status" value="1"/>
</dbReference>
<evidence type="ECO:0000256" key="6">
    <source>
        <dbReference type="ARBA" id="ARBA00023237"/>
    </source>
</evidence>
<keyword evidence="3 7" id="KW-1134">Transmembrane beta strand</keyword>
<dbReference type="STRING" id="551996.SAMN05192573_110175"/>
<evidence type="ECO:0000256" key="3">
    <source>
        <dbReference type="ARBA" id="ARBA00022452"/>
    </source>
</evidence>
<evidence type="ECO:0000313" key="9">
    <source>
        <dbReference type="EMBL" id="SDH54914.1"/>
    </source>
</evidence>
<dbReference type="InterPro" id="IPR012910">
    <property type="entry name" value="Plug_dom"/>
</dbReference>
<comment type="subcellular location">
    <subcellularLocation>
        <location evidence="1 7">Cell outer membrane</location>
        <topology evidence="1 7">Multi-pass membrane protein</topology>
    </subcellularLocation>
</comment>
<sequence length="1116" mass="121889">MQVMKKTLAFKQWCTLSGASARQFLNTFRKVMRFSFMILLVLLVSGQLLLASSSKGQSLDKINVRLEVGNETIKSVIKKIEKQTNLRFAYKDNVLSPNTRVTVSSLDKSVKDILDELFANRGIGYSQIDNNIILFNTATGGPASSNNNGQIETIPINGKVTDEKGEPLPGVSVRIKDTDIGVATNVSGDFTITVPNANTVLVFTFLGFRPLEQSVNGKTFLKVALVPLSKSLEEVIIVGYGAVKKRDLTGSVVSVKGDEITKVAASNPMEALQGKVSGVDIVRTSGAAGANVSVTVRGNRSLSAGNGPLYIVDGIQYSNYEDINQNDIASMEFLKDASSTAIYGSRGANGVIIITTKRGNSGQPKVAAGSYYGISDVAGYPVPMTGPQYANLKRESFRTIGTWNSPADDPKVFTSAGDLAAVQSGLSYYWPGFLLHKGSQQDYNASVSGGSEKTKAYFSFDYFKEKGLYANDYSNRYTLRLNIDHQLFKAFKVGLQSQLAYYDQNLRNDGVLSVANKIIPYFNPYNADGSIAKFPGNGNQANPLFDDDASQFVNKNKITHLLSTAYAEWKPINGLTIRSNLGVTLADSRNGHFESANTINRALSSGSLSSVTNSNETNLLWENIITWQKTIARHSVVVTGVTSYQSNVMDQSAAQGTGQLIPDQSFYALQNNPSNLKISSNYVGQHLTSGALRLNYAFKDRYLLTLTGRADGSSVLSSGNKWAFFPSAAAAWRLVDEGFMKTQNVFSELKLRLSYGVAGNAAVSAYQTQSKAVLIPFSWNDITALAYGLDPNIGNPQLKWELTGTLNAGIDFGIYKDRVSGTIDYYDSHTRDLLLPQQLPASTGALRTLANVGESRNTGIEIALKTINIQSESFTWTSNITYTRNKERITYLPNGVNDLANGWFIGYPVVSFYDYQKTGIWQTSEAAQAATYGYKPGDIKVADLDNDGKFTTTFDRKILGSAVPRYSFGFSNDFKYKGFDLNVQVFGRIGQMFVSQYALKYEPNGIENGANVDYWTPENPTNAYPRPSANITKASEPFASTLGYKDGSYVKIKNATLGFTFPASVTKPIHLSNLRIYVSAKNFATFSKIKDYDPEGGGSFDRPLTKLFLAGLNLSF</sequence>
<comment type="similarity">
    <text evidence="7">Belongs to the TonB-dependent receptor family.</text>
</comment>
<dbReference type="AlphaFoldDB" id="A0A1G8DBI5"/>
<gene>
    <name evidence="9" type="ORF">SAMN05192573_110175</name>
</gene>
<evidence type="ECO:0000313" key="10">
    <source>
        <dbReference type="Proteomes" id="UP000199705"/>
    </source>
</evidence>
<name>A0A1G8DBI5_9SPHI</name>
<dbReference type="InterPro" id="IPR023996">
    <property type="entry name" value="TonB-dep_OMP_SusC/RagA"/>
</dbReference>
<feature type="domain" description="TonB-dependent receptor plug" evidence="8">
    <location>
        <begin position="244"/>
        <end position="351"/>
    </location>
</feature>
<dbReference type="NCBIfam" id="TIGR04056">
    <property type="entry name" value="OMP_RagA_SusC"/>
    <property type="match status" value="1"/>
</dbReference>
<dbReference type="InterPro" id="IPR023997">
    <property type="entry name" value="TonB-dep_OMP_SusC/RagA_CS"/>
</dbReference>
<organism evidence="9 10">
    <name type="scientific">Mucilaginibacter gossypii</name>
    <dbReference type="NCBI Taxonomy" id="551996"/>
    <lineage>
        <taxon>Bacteria</taxon>
        <taxon>Pseudomonadati</taxon>
        <taxon>Bacteroidota</taxon>
        <taxon>Sphingobacteriia</taxon>
        <taxon>Sphingobacteriales</taxon>
        <taxon>Sphingobacteriaceae</taxon>
        <taxon>Mucilaginibacter</taxon>
    </lineage>
</organism>
<evidence type="ECO:0000256" key="4">
    <source>
        <dbReference type="ARBA" id="ARBA00022692"/>
    </source>
</evidence>
<dbReference type="InterPro" id="IPR008969">
    <property type="entry name" value="CarboxyPept-like_regulatory"/>
</dbReference>
<dbReference type="InterPro" id="IPR036942">
    <property type="entry name" value="Beta-barrel_TonB_sf"/>
</dbReference>
<evidence type="ECO:0000256" key="5">
    <source>
        <dbReference type="ARBA" id="ARBA00023136"/>
    </source>
</evidence>
<dbReference type="Gene3D" id="2.170.130.10">
    <property type="entry name" value="TonB-dependent receptor, plug domain"/>
    <property type="match status" value="1"/>
</dbReference>
<keyword evidence="6 7" id="KW-0998">Cell outer membrane</keyword>
<dbReference type="Pfam" id="PF07715">
    <property type="entry name" value="Plug"/>
    <property type="match status" value="1"/>
</dbReference>